<dbReference type="AlphaFoldDB" id="A0A2C4NSA0"/>
<evidence type="ECO:0000313" key="1">
    <source>
        <dbReference type="EMBL" id="PHD55675.1"/>
    </source>
</evidence>
<dbReference type="EMBL" id="NUSP01000049">
    <property type="protein sequence ID" value="PHD55675.1"/>
    <property type="molecule type" value="Genomic_DNA"/>
</dbReference>
<organism evidence="1 2">
    <name type="scientific">Bacillus wiedmannii</name>
    <dbReference type="NCBI Taxonomy" id="1890302"/>
    <lineage>
        <taxon>Bacteria</taxon>
        <taxon>Bacillati</taxon>
        <taxon>Bacillota</taxon>
        <taxon>Bacilli</taxon>
        <taxon>Bacillales</taxon>
        <taxon>Bacillaceae</taxon>
        <taxon>Bacillus</taxon>
        <taxon>Bacillus cereus group</taxon>
    </lineage>
</organism>
<protein>
    <submittedName>
        <fullName evidence="1">Uncharacterized protein</fullName>
    </submittedName>
</protein>
<evidence type="ECO:0000313" key="2">
    <source>
        <dbReference type="Proteomes" id="UP000223364"/>
    </source>
</evidence>
<dbReference type="Proteomes" id="UP000223364">
    <property type="component" value="Unassembled WGS sequence"/>
</dbReference>
<sequence>MNDKPNKSSSADETLMAVHRLEIPKFMSKTLASIQSLNLESIRKIEMMNDSLVRSIYEMDGRESNLYYEELNRTIEQANLREVLIEEEVLNVISDSKLKSLCYKLTMGLIIILMSSTLLEEDIEKVMTYLGFILTTIGTWKAFQPVPVQKVEHHHYHHHYHYDE</sequence>
<name>A0A2C4NSA0_9BACI</name>
<reference evidence="1 2" key="1">
    <citation type="submission" date="2017-09" db="EMBL/GenBank/DDBJ databases">
        <title>Large-scale bioinformatics analysis of Bacillus genomes uncovers conserved roles of natural products in bacterial physiology.</title>
        <authorList>
            <consortium name="Agbiome Team Llc"/>
            <person name="Bleich R.M."/>
            <person name="Grubbs K.J."/>
            <person name="Santa Maria K.C."/>
            <person name="Allen S.E."/>
            <person name="Farag S."/>
            <person name="Shank E.A."/>
            <person name="Bowers A."/>
        </authorList>
    </citation>
    <scope>NUCLEOTIDE SEQUENCE [LARGE SCALE GENOMIC DNA]</scope>
    <source>
        <strain evidence="1 2">AFS044295</strain>
    </source>
</reference>
<gene>
    <name evidence="1" type="ORF">COF57_29490</name>
</gene>
<dbReference type="RefSeq" id="WP_098816188.1">
    <property type="nucleotide sequence ID" value="NZ_NUSP01000049.1"/>
</dbReference>
<comment type="caution">
    <text evidence="1">The sequence shown here is derived from an EMBL/GenBank/DDBJ whole genome shotgun (WGS) entry which is preliminary data.</text>
</comment>
<accession>A0A2C4NSA0</accession>
<proteinExistence type="predicted"/>